<accession>A0A6H1ZNY9</accession>
<organism evidence="1">
    <name type="scientific">viral metagenome</name>
    <dbReference type="NCBI Taxonomy" id="1070528"/>
    <lineage>
        <taxon>unclassified sequences</taxon>
        <taxon>metagenomes</taxon>
        <taxon>organismal metagenomes</taxon>
    </lineage>
</organism>
<dbReference type="AlphaFoldDB" id="A0A6H1ZNY9"/>
<protein>
    <submittedName>
        <fullName evidence="1">Uncharacterized protein</fullName>
    </submittedName>
</protein>
<gene>
    <name evidence="1" type="ORF">TM448A01214_0001</name>
    <name evidence="2" type="ORF">TM448B03012_0010</name>
</gene>
<evidence type="ECO:0000313" key="2">
    <source>
        <dbReference type="EMBL" id="QJI02226.1"/>
    </source>
</evidence>
<sequence length="169" mass="19292">MKLIEAMKQVKDLLRKADDLQGKTATFSAHHSTETPTYPDQKKQISEWLQSHSDILKEIMRLRVAIQRTNLQTNVDIELGGKAVRHTIAEWIHRRRDLAAKACSAWRGLTDKGLREGKMKDSQGNEVDVKIVRCYDPSERDIKVELYTAEPTIIDGRLEVINAVTDLVE</sequence>
<dbReference type="EMBL" id="MT144113">
    <property type="protein sequence ID" value="QJA48995.1"/>
    <property type="molecule type" value="Genomic_DNA"/>
</dbReference>
<dbReference type="Gene3D" id="6.10.320.10">
    <property type="match status" value="1"/>
</dbReference>
<reference evidence="1" key="1">
    <citation type="submission" date="2020-03" db="EMBL/GenBank/DDBJ databases">
        <title>The deep terrestrial virosphere.</title>
        <authorList>
            <person name="Holmfeldt K."/>
            <person name="Nilsson E."/>
            <person name="Simone D."/>
            <person name="Lopez-Fernandez M."/>
            <person name="Wu X."/>
            <person name="de Brujin I."/>
            <person name="Lundin D."/>
            <person name="Andersson A."/>
            <person name="Bertilsson S."/>
            <person name="Dopson M."/>
        </authorList>
    </citation>
    <scope>NUCLEOTIDE SEQUENCE</scope>
    <source>
        <strain evidence="1">TM448A01214</strain>
        <strain evidence="2">TM448B03012</strain>
    </source>
</reference>
<dbReference type="EMBL" id="MT144984">
    <property type="protein sequence ID" value="QJI02226.1"/>
    <property type="molecule type" value="Genomic_DNA"/>
</dbReference>
<evidence type="ECO:0000313" key="1">
    <source>
        <dbReference type="EMBL" id="QJA48995.1"/>
    </source>
</evidence>
<proteinExistence type="predicted"/>
<name>A0A6H1ZNY9_9ZZZZ</name>